<proteinExistence type="predicted"/>
<feature type="compositionally biased region" description="Polar residues" evidence="1">
    <location>
        <begin position="260"/>
        <end position="270"/>
    </location>
</feature>
<gene>
    <name evidence="2" type="ORF">L249_3497</name>
</gene>
<feature type="region of interest" description="Disordered" evidence="1">
    <location>
        <begin position="258"/>
        <end position="291"/>
    </location>
</feature>
<sequence length="594" mass="63968">MSLAVLSTAHVSTNPGQQQPYSFSPSTLLLERNLSTQNPSLPNVGYPTRAAASADTRSRSPRQADHRHMNTPAQGAMPMAGDVGLPPLPPNAGWAASAPPAAVNPSTLVAPTSVQATSDYRELVDVLSRASPDTVRQVIRDRWENSLLGSDFHTAFILNLLFVSANPAVMALVVQKTGERMVKASKKQILAHLTTNDLDELADLILAKASNEFLDKSMACRLETVSARRLLNALARAERLGYNISDIVEENSETVIASAGSGNSTPTAYPQSLQAQAAASRQASGSPAQMNRNVAYPPATASTSPYGIVHCTRCGRPCSGDQAFRYHAMRRACEHTDKVERINVDICPHCGCLFTSNGGLAYHVKSKVCGDYNGATEQAVIAELRARPVRARGDFASLPTQPIAMASRSGPATPSRVNGSADDPYSKLTPEARRNFEMEMRQAEEKYGAMMHKALSYPAHEREDYLQRIKNSFNSKQSTTRKKYGIRLRERRTKAEIEEDRVRVMNDTAPSAKRSRLDDGTPLQAATGVGGGLVETAAQPALVDPTTTTPAGLPMLAPTGTSDDPMQIADDSSNSTDSEDDDIPARLPPQHLPA</sequence>
<comment type="caution">
    <text evidence="2">The sequence shown here is derived from an EMBL/GenBank/DDBJ whole genome shotgun (WGS) entry which is preliminary data.</text>
</comment>
<feature type="compositionally biased region" description="Polar residues" evidence="1">
    <location>
        <begin position="9"/>
        <end position="23"/>
    </location>
</feature>
<feature type="region of interest" description="Disordered" evidence="1">
    <location>
        <begin position="36"/>
        <end position="72"/>
    </location>
</feature>
<dbReference type="OrthoDB" id="37886at2759"/>
<name>A0A367LMA6_9HYPO</name>
<dbReference type="STRING" id="1330021.A0A367LMA6"/>
<dbReference type="AlphaFoldDB" id="A0A367LMA6"/>
<reference evidence="2 3" key="1">
    <citation type="journal article" date="2015" name="BMC Genomics">
        <title>Insights from the genome of Ophiocordyceps polyrhachis-furcata to pathogenicity and host specificity in insect fungi.</title>
        <authorList>
            <person name="Wichadakul D."/>
            <person name="Kobmoo N."/>
            <person name="Ingsriswang S."/>
            <person name="Tangphatsornruang S."/>
            <person name="Chantasingh D."/>
            <person name="Luangsa-ard J.J."/>
            <person name="Eurwilaichitr L."/>
        </authorList>
    </citation>
    <scope>NUCLEOTIDE SEQUENCE [LARGE SCALE GENOMIC DNA]</scope>
    <source>
        <strain evidence="2 3">BCC 54312</strain>
    </source>
</reference>
<dbReference type="Proteomes" id="UP000253664">
    <property type="component" value="Unassembled WGS sequence"/>
</dbReference>
<accession>A0A367LMA6</accession>
<dbReference type="EMBL" id="LKCN02000002">
    <property type="protein sequence ID" value="RCI15558.1"/>
    <property type="molecule type" value="Genomic_DNA"/>
</dbReference>
<evidence type="ECO:0000256" key="1">
    <source>
        <dbReference type="SAM" id="MobiDB-lite"/>
    </source>
</evidence>
<feature type="region of interest" description="Disordered" evidence="1">
    <location>
        <begin position="1"/>
        <end position="23"/>
    </location>
</feature>
<feature type="region of interest" description="Disordered" evidence="1">
    <location>
        <begin position="404"/>
        <end position="428"/>
    </location>
</feature>
<keyword evidence="3" id="KW-1185">Reference proteome</keyword>
<evidence type="ECO:0000313" key="3">
    <source>
        <dbReference type="Proteomes" id="UP000253664"/>
    </source>
</evidence>
<feature type="region of interest" description="Disordered" evidence="1">
    <location>
        <begin position="506"/>
        <end position="528"/>
    </location>
</feature>
<feature type="compositionally biased region" description="Basic and acidic residues" evidence="1">
    <location>
        <begin position="56"/>
        <end position="68"/>
    </location>
</feature>
<organism evidence="2 3">
    <name type="scientific">Ophiocordyceps polyrhachis-furcata BCC 54312</name>
    <dbReference type="NCBI Taxonomy" id="1330021"/>
    <lineage>
        <taxon>Eukaryota</taxon>
        <taxon>Fungi</taxon>
        <taxon>Dikarya</taxon>
        <taxon>Ascomycota</taxon>
        <taxon>Pezizomycotina</taxon>
        <taxon>Sordariomycetes</taxon>
        <taxon>Hypocreomycetidae</taxon>
        <taxon>Hypocreales</taxon>
        <taxon>Ophiocordycipitaceae</taxon>
        <taxon>Ophiocordyceps</taxon>
    </lineage>
</organism>
<evidence type="ECO:0000313" key="2">
    <source>
        <dbReference type="EMBL" id="RCI15558.1"/>
    </source>
</evidence>
<feature type="compositionally biased region" description="Low complexity" evidence="1">
    <location>
        <begin position="271"/>
        <end position="289"/>
    </location>
</feature>
<protein>
    <submittedName>
        <fullName evidence="2">Uncharacterized protein</fullName>
    </submittedName>
</protein>
<feature type="region of interest" description="Disordered" evidence="1">
    <location>
        <begin position="544"/>
        <end position="594"/>
    </location>
</feature>